<sequence length="171" mass="18029">MSRIYGAIAVSKILDGGVDTGCQGSVELPEVAFATQDFAGPGIMGTIALPSAGQFEDMQTTINTRGISADVLRLHQPGTHELELRFKQSTFMAGSGSALRLGKAFLTGEYVSGSLGSVETGAVAEGSAVYAVHRMQLLDSDGSELMLIDKFAHQYRVLGEDHGADIYDGLD</sequence>
<gene>
    <name evidence="1" type="ORF">IAC59_10265</name>
</gene>
<accession>A0A9D1LTC5</accession>
<reference evidence="1" key="1">
    <citation type="submission" date="2020-10" db="EMBL/GenBank/DDBJ databases">
        <authorList>
            <person name="Gilroy R."/>
        </authorList>
    </citation>
    <scope>NUCLEOTIDE SEQUENCE</scope>
    <source>
        <strain evidence="1">ChiSxjej2B14-8506</strain>
    </source>
</reference>
<dbReference type="Proteomes" id="UP000824123">
    <property type="component" value="Unassembled WGS sequence"/>
</dbReference>
<evidence type="ECO:0000313" key="1">
    <source>
        <dbReference type="EMBL" id="HIU47621.1"/>
    </source>
</evidence>
<dbReference type="AlphaFoldDB" id="A0A9D1LTC5"/>
<name>A0A9D1LTC5_9FIRM</name>
<dbReference type="Pfam" id="PF04985">
    <property type="entry name" value="Phage_tube"/>
    <property type="match status" value="1"/>
</dbReference>
<organism evidence="1 2">
    <name type="scientific">Candidatus Fimadaptatus faecigallinarum</name>
    <dbReference type="NCBI Taxonomy" id="2840814"/>
    <lineage>
        <taxon>Bacteria</taxon>
        <taxon>Bacillati</taxon>
        <taxon>Bacillota</taxon>
        <taxon>Clostridia</taxon>
        <taxon>Eubacteriales</taxon>
        <taxon>Candidatus Fimadaptatus</taxon>
    </lineage>
</organism>
<reference evidence="1" key="2">
    <citation type="journal article" date="2021" name="PeerJ">
        <title>Extensive microbial diversity within the chicken gut microbiome revealed by metagenomics and culture.</title>
        <authorList>
            <person name="Gilroy R."/>
            <person name="Ravi A."/>
            <person name="Getino M."/>
            <person name="Pursley I."/>
            <person name="Horton D.L."/>
            <person name="Alikhan N.F."/>
            <person name="Baker D."/>
            <person name="Gharbi K."/>
            <person name="Hall N."/>
            <person name="Watson M."/>
            <person name="Adriaenssens E.M."/>
            <person name="Foster-Nyarko E."/>
            <person name="Jarju S."/>
            <person name="Secka A."/>
            <person name="Antonio M."/>
            <person name="Oren A."/>
            <person name="Chaudhuri R.R."/>
            <person name="La Ragione R."/>
            <person name="Hildebrand F."/>
            <person name="Pallen M.J."/>
        </authorList>
    </citation>
    <scope>NUCLEOTIDE SEQUENCE</scope>
    <source>
        <strain evidence="1">ChiSxjej2B14-8506</strain>
    </source>
</reference>
<proteinExistence type="predicted"/>
<dbReference type="InterPro" id="IPR006498">
    <property type="entry name" value="Tail_tube"/>
</dbReference>
<evidence type="ECO:0000313" key="2">
    <source>
        <dbReference type="Proteomes" id="UP000824123"/>
    </source>
</evidence>
<dbReference type="EMBL" id="DVNK01000062">
    <property type="protein sequence ID" value="HIU47621.1"/>
    <property type="molecule type" value="Genomic_DNA"/>
</dbReference>
<protein>
    <submittedName>
        <fullName evidence="1">Phage major tail tube protein</fullName>
    </submittedName>
</protein>
<comment type="caution">
    <text evidence="1">The sequence shown here is derived from an EMBL/GenBank/DDBJ whole genome shotgun (WGS) entry which is preliminary data.</text>
</comment>